<dbReference type="KEGG" id="srho:HH216_24740"/>
<geneLocation type="plasmid" evidence="1 2">
    <name>unnamed1</name>
</geneLocation>
<reference evidence="1 2" key="1">
    <citation type="submission" date="2020-04" db="EMBL/GenBank/DDBJ databases">
        <title>Genome sequencing of novel species.</title>
        <authorList>
            <person name="Heo J."/>
            <person name="Kim S.-J."/>
            <person name="Kim J.-S."/>
            <person name="Hong S.-B."/>
            <person name="Kwon S.-W."/>
        </authorList>
    </citation>
    <scope>NUCLEOTIDE SEQUENCE [LARGE SCALE GENOMIC DNA]</scope>
    <source>
        <strain evidence="1 2">CJU-R4</strain>
        <plasmid evidence="1 2">unnamed1</plasmid>
    </source>
</reference>
<dbReference type="AlphaFoldDB" id="A0A7L5DSX8"/>
<accession>A0A7L5DSX8</accession>
<evidence type="ECO:0000313" key="2">
    <source>
        <dbReference type="Proteomes" id="UP000501128"/>
    </source>
</evidence>
<keyword evidence="1" id="KW-0614">Plasmid</keyword>
<dbReference type="RefSeq" id="WP_169553592.1">
    <property type="nucleotide sequence ID" value="NZ_CP051678.1"/>
</dbReference>
<gene>
    <name evidence="1" type="ORF">HH216_24740</name>
</gene>
<dbReference type="Proteomes" id="UP000501128">
    <property type="component" value="Plasmid unnamed1"/>
</dbReference>
<organism evidence="1 2">
    <name type="scientific">Spirosoma rhododendri</name>
    <dbReference type="NCBI Taxonomy" id="2728024"/>
    <lineage>
        <taxon>Bacteria</taxon>
        <taxon>Pseudomonadati</taxon>
        <taxon>Bacteroidota</taxon>
        <taxon>Cytophagia</taxon>
        <taxon>Cytophagales</taxon>
        <taxon>Cytophagaceae</taxon>
        <taxon>Spirosoma</taxon>
    </lineage>
</organism>
<name>A0A7L5DSX8_9BACT</name>
<sequence length="111" mass="12137">MKLRSADQVKPVFKWKNSAKFGALNADAQWFSMLRSTKMGRVGRQRVAAWEAQNLPMAIREATAPIAGGRTLLVVGAAHKPFIEAYLHSFTDVEIVSAPALLASQPVDCLN</sequence>
<dbReference type="EMBL" id="CP051678">
    <property type="protein sequence ID" value="QJD81574.1"/>
    <property type="molecule type" value="Genomic_DNA"/>
</dbReference>
<proteinExistence type="predicted"/>
<protein>
    <submittedName>
        <fullName evidence="1">Uncharacterized protein</fullName>
    </submittedName>
</protein>
<evidence type="ECO:0000313" key="1">
    <source>
        <dbReference type="EMBL" id="QJD81574.1"/>
    </source>
</evidence>
<keyword evidence="2" id="KW-1185">Reference proteome</keyword>